<dbReference type="AlphaFoldDB" id="A0A803T6V5"/>
<dbReference type="Proteomes" id="UP000001646">
    <property type="component" value="Unplaced"/>
</dbReference>
<evidence type="ECO:0000313" key="1">
    <source>
        <dbReference type="Ensembl" id="ENSACAP00000030945.1"/>
    </source>
</evidence>
<dbReference type="Ensembl" id="ENSACAT00000054274.1">
    <property type="protein sequence ID" value="ENSACAP00000030945.1"/>
    <property type="gene ID" value="ENSACAG00000041348.1"/>
</dbReference>
<dbReference type="Pfam" id="PF04360">
    <property type="entry name" value="Serglycin"/>
    <property type="match status" value="1"/>
</dbReference>
<reference evidence="1" key="1">
    <citation type="submission" date="2009-12" db="EMBL/GenBank/DDBJ databases">
        <title>The Genome Sequence of Anolis carolinensis (Green Anole Lizard).</title>
        <authorList>
            <consortium name="The Genome Sequencing Platform"/>
            <person name="Di Palma F."/>
            <person name="Alfoldi J."/>
            <person name="Heiman D."/>
            <person name="Young S."/>
            <person name="Grabherr M."/>
            <person name="Johnson J."/>
            <person name="Lander E.S."/>
            <person name="Lindblad-Toh K."/>
        </authorList>
    </citation>
    <scope>NUCLEOTIDE SEQUENCE [LARGE SCALE GENOMIC DNA]</scope>
    <source>
        <strain evidence="1">JBL SC #1</strain>
    </source>
</reference>
<sequence length="146" mass="16489">YMRHLQCFWSPVQRGRYMRVRCRPNARFANCIEEQGPVFDISDGSANMILPPKADPELYSRGKGFPLTLSLDLSDSEGWCSFPFLSRRVAVVRRHLQGHVAGMTAWSAVTFPSERHLSTYSHLHVFELLGWQKLELTAATPAAPGV</sequence>
<proteinExistence type="predicted"/>
<dbReference type="GeneTree" id="ENSGT01040000244300"/>
<name>A0A803T6V5_ANOCA</name>
<dbReference type="InterPro" id="IPR007455">
    <property type="entry name" value="Serglycin"/>
</dbReference>
<dbReference type="InParanoid" id="A0A803T6V5"/>
<accession>A0A803T6V5</accession>
<reference evidence="1" key="3">
    <citation type="submission" date="2025-09" db="UniProtKB">
        <authorList>
            <consortium name="Ensembl"/>
        </authorList>
    </citation>
    <scope>IDENTIFICATION</scope>
</reference>
<evidence type="ECO:0000313" key="2">
    <source>
        <dbReference type="Proteomes" id="UP000001646"/>
    </source>
</evidence>
<keyword evidence="2" id="KW-1185">Reference proteome</keyword>
<organism evidence="1 2">
    <name type="scientific">Anolis carolinensis</name>
    <name type="common">Green anole</name>
    <name type="synonym">American chameleon</name>
    <dbReference type="NCBI Taxonomy" id="28377"/>
    <lineage>
        <taxon>Eukaryota</taxon>
        <taxon>Metazoa</taxon>
        <taxon>Chordata</taxon>
        <taxon>Craniata</taxon>
        <taxon>Vertebrata</taxon>
        <taxon>Euteleostomi</taxon>
        <taxon>Lepidosauria</taxon>
        <taxon>Squamata</taxon>
        <taxon>Bifurcata</taxon>
        <taxon>Unidentata</taxon>
        <taxon>Episquamata</taxon>
        <taxon>Toxicofera</taxon>
        <taxon>Iguania</taxon>
        <taxon>Dactyloidae</taxon>
        <taxon>Anolis</taxon>
    </lineage>
</organism>
<protein>
    <submittedName>
        <fullName evidence="1">Uncharacterized protein</fullName>
    </submittedName>
</protein>
<reference evidence="1" key="2">
    <citation type="submission" date="2025-08" db="UniProtKB">
        <authorList>
            <consortium name="Ensembl"/>
        </authorList>
    </citation>
    <scope>IDENTIFICATION</scope>
</reference>